<protein>
    <submittedName>
        <fullName evidence="4">Glycosyltransferase family 1 protein</fullName>
    </submittedName>
</protein>
<feature type="domain" description="Glycosyltransferase subfamily 4-like N-terminal" evidence="3">
    <location>
        <begin position="17"/>
        <end position="177"/>
    </location>
</feature>
<dbReference type="PANTHER" id="PTHR46401:SF2">
    <property type="entry name" value="GLYCOSYLTRANSFERASE WBBK-RELATED"/>
    <property type="match status" value="1"/>
</dbReference>
<evidence type="ECO:0000313" key="4">
    <source>
        <dbReference type="EMBL" id="AZP14464.1"/>
    </source>
</evidence>
<dbReference type="Pfam" id="PF13439">
    <property type="entry name" value="Glyco_transf_4"/>
    <property type="match status" value="1"/>
</dbReference>
<dbReference type="Gene3D" id="3.40.50.2000">
    <property type="entry name" value="Glycogen Phosphorylase B"/>
    <property type="match status" value="2"/>
</dbReference>
<evidence type="ECO:0000259" key="2">
    <source>
        <dbReference type="Pfam" id="PF00534"/>
    </source>
</evidence>
<dbReference type="GO" id="GO:0016757">
    <property type="term" value="F:glycosyltransferase activity"/>
    <property type="evidence" value="ECO:0007669"/>
    <property type="project" value="InterPro"/>
</dbReference>
<dbReference type="CDD" id="cd03809">
    <property type="entry name" value="GT4_MtfB-like"/>
    <property type="match status" value="1"/>
</dbReference>
<dbReference type="Proteomes" id="UP000275663">
    <property type="component" value="Chromosome"/>
</dbReference>
<organism evidence="4 5">
    <name type="scientific">Undibacterium parvum</name>
    <dbReference type="NCBI Taxonomy" id="401471"/>
    <lineage>
        <taxon>Bacteria</taxon>
        <taxon>Pseudomonadati</taxon>
        <taxon>Pseudomonadota</taxon>
        <taxon>Betaproteobacteria</taxon>
        <taxon>Burkholderiales</taxon>
        <taxon>Oxalobacteraceae</taxon>
        <taxon>Undibacterium</taxon>
    </lineage>
</organism>
<dbReference type="InterPro" id="IPR001296">
    <property type="entry name" value="Glyco_trans_1"/>
</dbReference>
<evidence type="ECO:0000256" key="1">
    <source>
        <dbReference type="ARBA" id="ARBA00022679"/>
    </source>
</evidence>
<keyword evidence="1 4" id="KW-0808">Transferase</keyword>
<evidence type="ECO:0000313" key="5">
    <source>
        <dbReference type="Proteomes" id="UP000275663"/>
    </source>
</evidence>
<dbReference type="EMBL" id="CP034464">
    <property type="protein sequence ID" value="AZP14464.1"/>
    <property type="molecule type" value="Genomic_DNA"/>
</dbReference>
<evidence type="ECO:0000259" key="3">
    <source>
        <dbReference type="Pfam" id="PF13439"/>
    </source>
</evidence>
<name>A0A3Q9BU19_9BURK</name>
<feature type="domain" description="Glycosyl transferase family 1" evidence="2">
    <location>
        <begin position="201"/>
        <end position="354"/>
    </location>
</feature>
<sequence>MMRVAFNATALLSPLTGIGQYSAHLAMGLAAHKDIEPEFFYGAFWGKEVRSAPLPAAASLLPWIRSKVPFSYALRRVIQNQRFSSHTRGGRFDIYHEPNILPLPFDGLTVVTVHDLSWIRFPQMHPPERVRAMDKYFESGLNRASMILTDSHFVKRELIDVFGVSPKRIRPIALGVESLFTPLTADATMPVLQQHSLIHGEYLLAVGTIEPRKNLQVALQAFMQLAPAIRKRYPLVLVGMKGWHTSELEQKIAPMIQSGEVRQLGYLSREDLAKVIAGALTLIYPSVYEGFGLPPLEAMACGVPVIAANVSSIPEVIGDTGLLIDDPHDVSALTEAIQNMVMDPKTRKDLSEKALTRSRLFTWDQCVTQTIDTYQKIRLAN</sequence>
<dbReference type="InterPro" id="IPR028098">
    <property type="entry name" value="Glyco_trans_4-like_N"/>
</dbReference>
<dbReference type="AlphaFoldDB" id="A0A3Q9BU19"/>
<accession>A0A3Q9BU19</accession>
<dbReference type="GO" id="GO:0009103">
    <property type="term" value="P:lipopolysaccharide biosynthetic process"/>
    <property type="evidence" value="ECO:0007669"/>
    <property type="project" value="TreeGrafter"/>
</dbReference>
<dbReference type="PANTHER" id="PTHR46401">
    <property type="entry name" value="GLYCOSYLTRANSFERASE WBBK-RELATED"/>
    <property type="match status" value="1"/>
</dbReference>
<dbReference type="FunFam" id="3.40.50.2000:FF:000119">
    <property type="entry name" value="Glycosyl transferase group 1"/>
    <property type="match status" value="1"/>
</dbReference>
<reference evidence="4 5" key="1">
    <citation type="journal article" date="2011" name="Int. J. Syst. Evol. Microbiol.">
        <title>Description of Undibacterium oligocarboniphilum sp. nov., isolated from purified water, and Undibacterium pigrum strain CCUG 49012 as the type strain of Undibacterium parvum sp. nov., and emended descriptions of the genus Undibacterium and the species Undibacterium pigrum.</title>
        <authorList>
            <person name="Eder W."/>
            <person name="Wanner G."/>
            <person name="Ludwig W."/>
            <person name="Busse H.J."/>
            <person name="Ziemke-Kageler F."/>
            <person name="Lang E."/>
        </authorList>
    </citation>
    <scope>NUCLEOTIDE SEQUENCE [LARGE SCALE GENOMIC DNA]</scope>
    <source>
        <strain evidence="4 5">DSM 23061</strain>
    </source>
</reference>
<dbReference type="OrthoDB" id="433681at2"/>
<keyword evidence="5" id="KW-1185">Reference proteome</keyword>
<proteinExistence type="predicted"/>
<dbReference type="KEGG" id="upv:EJN92_06830"/>
<dbReference type="Pfam" id="PF00534">
    <property type="entry name" value="Glycos_transf_1"/>
    <property type="match status" value="1"/>
</dbReference>
<dbReference type="SUPFAM" id="SSF53756">
    <property type="entry name" value="UDP-Glycosyltransferase/glycogen phosphorylase"/>
    <property type="match status" value="1"/>
</dbReference>
<gene>
    <name evidence="4" type="ORF">EJN92_06830</name>
</gene>